<evidence type="ECO:0000259" key="2">
    <source>
        <dbReference type="PROSITE" id="PS50238"/>
    </source>
</evidence>
<dbReference type="PROSITE" id="PS50238">
    <property type="entry name" value="RHOGAP"/>
    <property type="match status" value="1"/>
</dbReference>
<dbReference type="FunFam" id="1.10.555.10:FF:000048">
    <property type="entry name" value="CHN2 isoform 6"/>
    <property type="match status" value="1"/>
</dbReference>
<organism evidence="3 4">
    <name type="scientific">Chelonoidis abingdonii</name>
    <name type="common">Abingdon island giant tortoise</name>
    <name type="synonym">Testudo abingdonii</name>
    <dbReference type="NCBI Taxonomy" id="106734"/>
    <lineage>
        <taxon>Eukaryota</taxon>
        <taxon>Metazoa</taxon>
        <taxon>Chordata</taxon>
        <taxon>Craniata</taxon>
        <taxon>Vertebrata</taxon>
        <taxon>Euteleostomi</taxon>
        <taxon>Archelosauria</taxon>
        <taxon>Testudinata</taxon>
        <taxon>Testudines</taxon>
        <taxon>Cryptodira</taxon>
        <taxon>Durocryptodira</taxon>
        <taxon>Testudinoidea</taxon>
        <taxon>Testudinidae</taxon>
        <taxon>Chelonoidis</taxon>
    </lineage>
</organism>
<dbReference type="Ensembl" id="ENSCABT00000025772.1">
    <property type="protein sequence ID" value="ENSCABP00000023515.1"/>
    <property type="gene ID" value="ENSCABG00000017330.1"/>
</dbReference>
<dbReference type="InterPro" id="IPR008936">
    <property type="entry name" value="Rho_GTPase_activation_prot"/>
</dbReference>
<evidence type="ECO:0000313" key="4">
    <source>
        <dbReference type="Proteomes" id="UP000694404"/>
    </source>
</evidence>
<dbReference type="PANTHER" id="PTHR46075:SF4">
    <property type="entry name" value="BETA-CHIMAERIN"/>
    <property type="match status" value="1"/>
</dbReference>
<dbReference type="GO" id="GO:0005096">
    <property type="term" value="F:GTPase activator activity"/>
    <property type="evidence" value="ECO:0007669"/>
    <property type="project" value="UniProtKB-KW"/>
</dbReference>
<dbReference type="InterPro" id="IPR051854">
    <property type="entry name" value="Rho-type_GAP"/>
</dbReference>
<dbReference type="GO" id="GO:0007165">
    <property type="term" value="P:signal transduction"/>
    <property type="evidence" value="ECO:0007669"/>
    <property type="project" value="InterPro"/>
</dbReference>
<sequence length="109" mass="12600">FQASSNLFPLQNLNCGLNVHKQCSKYVPNDCQPDLKRIKRVYCCDLTTLVKAHNTQRPMVVDICIREIEARGLKSEGLYRVSGFTEHIEDVKMAFDRGMVCFNIRWVFS</sequence>
<dbReference type="InterPro" id="IPR000198">
    <property type="entry name" value="RhoGAP_dom"/>
</dbReference>
<dbReference type="Proteomes" id="UP000694404">
    <property type="component" value="Unplaced"/>
</dbReference>
<proteinExistence type="predicted"/>
<reference evidence="3" key="1">
    <citation type="submission" date="2025-08" db="UniProtKB">
        <authorList>
            <consortium name="Ensembl"/>
        </authorList>
    </citation>
    <scope>IDENTIFICATION</scope>
</reference>
<protein>
    <submittedName>
        <fullName evidence="3">Chimerin 2</fullName>
    </submittedName>
</protein>
<reference evidence="3" key="2">
    <citation type="submission" date="2025-09" db="UniProtKB">
        <authorList>
            <consortium name="Ensembl"/>
        </authorList>
    </citation>
    <scope>IDENTIFICATION</scope>
</reference>
<dbReference type="AlphaFoldDB" id="A0A8C0IWW7"/>
<dbReference type="Gene3D" id="1.10.555.10">
    <property type="entry name" value="Rho GTPase activation protein"/>
    <property type="match status" value="1"/>
</dbReference>
<keyword evidence="1" id="KW-0343">GTPase activation</keyword>
<dbReference type="Gene3D" id="3.30.60.20">
    <property type="match status" value="1"/>
</dbReference>
<dbReference type="SUPFAM" id="SSF48350">
    <property type="entry name" value="GTPase activation domain, GAP"/>
    <property type="match status" value="1"/>
</dbReference>
<dbReference type="PANTHER" id="PTHR46075">
    <property type="entry name" value="CHIMERIN FAMILY MEMBER"/>
    <property type="match status" value="1"/>
</dbReference>
<evidence type="ECO:0000256" key="1">
    <source>
        <dbReference type="ARBA" id="ARBA00022468"/>
    </source>
</evidence>
<gene>
    <name evidence="3" type="primary">CHN2</name>
</gene>
<dbReference type="Pfam" id="PF00620">
    <property type="entry name" value="RhoGAP"/>
    <property type="match status" value="1"/>
</dbReference>
<keyword evidence="4" id="KW-1185">Reference proteome</keyword>
<feature type="domain" description="Rho-GAP" evidence="2">
    <location>
        <begin position="44"/>
        <end position="109"/>
    </location>
</feature>
<name>A0A8C0IWW7_CHEAB</name>
<accession>A0A8C0IWW7</accession>
<evidence type="ECO:0000313" key="3">
    <source>
        <dbReference type="Ensembl" id="ENSCABP00000023515.1"/>
    </source>
</evidence>
<dbReference type="GeneTree" id="ENSGT01030000234635"/>